<evidence type="ECO:0000256" key="5">
    <source>
        <dbReference type="ARBA" id="ARBA00022884"/>
    </source>
</evidence>
<proteinExistence type="predicted"/>
<dbReference type="InterPro" id="IPR027417">
    <property type="entry name" value="P-loop_NTPase"/>
</dbReference>
<feature type="region of interest" description="Disordered" evidence="7">
    <location>
        <begin position="20"/>
        <end position="112"/>
    </location>
</feature>
<dbReference type="PROSITE" id="PS51195">
    <property type="entry name" value="Q_MOTIF"/>
    <property type="match status" value="1"/>
</dbReference>
<evidence type="ECO:0000256" key="6">
    <source>
        <dbReference type="PROSITE-ProRule" id="PRU00552"/>
    </source>
</evidence>
<feature type="compositionally biased region" description="Basic and acidic residues" evidence="7">
    <location>
        <begin position="47"/>
        <end position="56"/>
    </location>
</feature>
<feature type="short sequence motif" description="Q motif" evidence="6">
    <location>
        <begin position="131"/>
        <end position="157"/>
    </location>
</feature>
<organism evidence="10 11">
    <name type="scientific">Vitis vinifera</name>
    <name type="common">Grape</name>
    <dbReference type="NCBI Taxonomy" id="29760"/>
    <lineage>
        <taxon>Eukaryota</taxon>
        <taxon>Viridiplantae</taxon>
        <taxon>Streptophyta</taxon>
        <taxon>Embryophyta</taxon>
        <taxon>Tracheophyta</taxon>
        <taxon>Spermatophyta</taxon>
        <taxon>Magnoliopsida</taxon>
        <taxon>eudicotyledons</taxon>
        <taxon>Gunneridae</taxon>
        <taxon>Pentapetalae</taxon>
        <taxon>rosids</taxon>
        <taxon>Vitales</taxon>
        <taxon>Vitaceae</taxon>
        <taxon>Viteae</taxon>
        <taxon>Vitis</taxon>
    </lineage>
</organism>
<dbReference type="InterPro" id="IPR011545">
    <property type="entry name" value="DEAD/DEAH_box_helicase_dom"/>
</dbReference>
<name>A0A438DH10_VITVI</name>
<comment type="caution">
    <text evidence="10">The sequence shown here is derived from an EMBL/GenBank/DDBJ whole genome shotgun (WGS) entry which is preliminary data.</text>
</comment>
<evidence type="ECO:0000259" key="9">
    <source>
        <dbReference type="PROSITE" id="PS51195"/>
    </source>
</evidence>
<evidence type="ECO:0000256" key="7">
    <source>
        <dbReference type="SAM" id="MobiDB-lite"/>
    </source>
</evidence>
<dbReference type="InterPro" id="IPR014014">
    <property type="entry name" value="RNA_helicase_DEAD_Q_motif"/>
</dbReference>
<sequence length="230" mass="26042">MGRRLEETVLHSEPVALQIPTNREIKAEKKKKKKHKQSKIASNEVVEIGRKKKNEDYIIEEETEANRKRKLEETPTVTEAKKKKKEKEKKEKKEKEGEEEGLKDEDDKESRGACVAVTGKDAKESKYAAFKSFAESKLPDDVLECCRNFSQPSPIQSHAWPFLLDHRDFIGIAATGSGKTLAFGVPAMMHVLSKRKSKTSKGVNPLCLVLSPTRELAQQVCAQYVHQRLL</sequence>
<dbReference type="InterPro" id="IPR014001">
    <property type="entry name" value="Helicase_ATP-bd"/>
</dbReference>
<dbReference type="EMBL" id="QGNW01001627">
    <property type="protein sequence ID" value="RVW34733.1"/>
    <property type="molecule type" value="Genomic_DNA"/>
</dbReference>
<dbReference type="GO" id="GO:0003724">
    <property type="term" value="F:RNA helicase activity"/>
    <property type="evidence" value="ECO:0007669"/>
    <property type="project" value="InterPro"/>
</dbReference>
<protein>
    <submittedName>
        <fullName evidence="10">DEAD-box ATP-dependent RNA helicase 5</fullName>
    </submittedName>
</protein>
<keyword evidence="4" id="KW-0067">ATP-binding</keyword>
<evidence type="ECO:0000259" key="8">
    <source>
        <dbReference type="PROSITE" id="PS51192"/>
    </source>
</evidence>
<dbReference type="GO" id="GO:0003723">
    <property type="term" value="F:RNA binding"/>
    <property type="evidence" value="ECO:0007669"/>
    <property type="project" value="UniProtKB-KW"/>
</dbReference>
<evidence type="ECO:0000256" key="1">
    <source>
        <dbReference type="ARBA" id="ARBA00022741"/>
    </source>
</evidence>
<dbReference type="Proteomes" id="UP000288805">
    <property type="component" value="Unassembled WGS sequence"/>
</dbReference>
<dbReference type="PANTHER" id="PTHR47958">
    <property type="entry name" value="ATP-DEPENDENT RNA HELICASE DBP3"/>
    <property type="match status" value="1"/>
</dbReference>
<evidence type="ECO:0000313" key="11">
    <source>
        <dbReference type="Proteomes" id="UP000288805"/>
    </source>
</evidence>
<gene>
    <name evidence="10" type="primary">RH5_1</name>
    <name evidence="10" type="ORF">CK203_110703</name>
</gene>
<reference evidence="10 11" key="1">
    <citation type="journal article" date="2018" name="PLoS Genet.">
        <title>Population sequencing reveals clonal diversity and ancestral inbreeding in the grapevine cultivar Chardonnay.</title>
        <authorList>
            <person name="Roach M.J."/>
            <person name="Johnson D.L."/>
            <person name="Bohlmann J."/>
            <person name="van Vuuren H.J."/>
            <person name="Jones S.J."/>
            <person name="Pretorius I.S."/>
            <person name="Schmidt S.A."/>
            <person name="Borneman A.R."/>
        </authorList>
    </citation>
    <scope>NUCLEOTIDE SEQUENCE [LARGE SCALE GENOMIC DNA]</scope>
    <source>
        <strain evidence="11">cv. Chardonnay</strain>
        <tissue evidence="10">Leaf</tissue>
    </source>
</reference>
<dbReference type="SUPFAM" id="SSF52540">
    <property type="entry name" value="P-loop containing nucleoside triphosphate hydrolases"/>
    <property type="match status" value="1"/>
</dbReference>
<feature type="compositionally biased region" description="Basic residues" evidence="7">
    <location>
        <begin position="28"/>
        <end position="38"/>
    </location>
</feature>
<feature type="compositionally biased region" description="Acidic residues" evidence="7">
    <location>
        <begin position="97"/>
        <end position="107"/>
    </location>
</feature>
<evidence type="ECO:0000256" key="4">
    <source>
        <dbReference type="ARBA" id="ARBA00022840"/>
    </source>
</evidence>
<feature type="domain" description="Helicase ATP-binding" evidence="8">
    <location>
        <begin position="160"/>
        <end position="230"/>
    </location>
</feature>
<dbReference type="AlphaFoldDB" id="A0A438DH10"/>
<dbReference type="GO" id="GO:0005524">
    <property type="term" value="F:ATP binding"/>
    <property type="evidence" value="ECO:0007669"/>
    <property type="project" value="UniProtKB-KW"/>
</dbReference>
<dbReference type="Gene3D" id="3.40.50.300">
    <property type="entry name" value="P-loop containing nucleotide triphosphate hydrolases"/>
    <property type="match status" value="1"/>
</dbReference>
<keyword evidence="1" id="KW-0547">Nucleotide-binding</keyword>
<keyword evidence="2" id="KW-0378">Hydrolase</keyword>
<keyword evidence="3 10" id="KW-0347">Helicase</keyword>
<feature type="compositionally biased region" description="Basic and acidic residues" evidence="7">
    <location>
        <begin position="64"/>
        <end position="73"/>
    </location>
</feature>
<feature type="domain" description="DEAD-box RNA helicase Q" evidence="9">
    <location>
        <begin position="131"/>
        <end position="157"/>
    </location>
</feature>
<evidence type="ECO:0000256" key="2">
    <source>
        <dbReference type="ARBA" id="ARBA00022801"/>
    </source>
</evidence>
<accession>A0A438DH10</accession>
<dbReference type="PROSITE" id="PS51192">
    <property type="entry name" value="HELICASE_ATP_BIND_1"/>
    <property type="match status" value="1"/>
</dbReference>
<dbReference type="GO" id="GO:0016787">
    <property type="term" value="F:hydrolase activity"/>
    <property type="evidence" value="ECO:0007669"/>
    <property type="project" value="UniProtKB-KW"/>
</dbReference>
<evidence type="ECO:0000256" key="3">
    <source>
        <dbReference type="ARBA" id="ARBA00022806"/>
    </source>
</evidence>
<keyword evidence="5" id="KW-0694">RNA-binding</keyword>
<evidence type="ECO:0000313" key="10">
    <source>
        <dbReference type="EMBL" id="RVW34733.1"/>
    </source>
</evidence>
<dbReference type="Pfam" id="PF00270">
    <property type="entry name" value="DEAD"/>
    <property type="match status" value="1"/>
</dbReference>